<evidence type="ECO:0000256" key="1">
    <source>
        <dbReference type="SAM" id="SignalP"/>
    </source>
</evidence>
<accession>A0A8B9BP83</accession>
<proteinExistence type="predicted"/>
<reference evidence="2" key="2">
    <citation type="submission" date="2025-09" db="UniProtKB">
        <authorList>
            <consortium name="Ensembl"/>
        </authorList>
    </citation>
    <scope>IDENTIFICATION</scope>
</reference>
<reference evidence="2" key="1">
    <citation type="submission" date="2025-08" db="UniProtKB">
        <authorList>
            <consortium name="Ensembl"/>
        </authorList>
    </citation>
    <scope>IDENTIFICATION</scope>
</reference>
<dbReference type="AlphaFoldDB" id="A0A8B9BP83"/>
<keyword evidence="3" id="KW-1185">Reference proteome</keyword>
<protein>
    <submittedName>
        <fullName evidence="2">Uncharacterized protein</fullName>
    </submittedName>
</protein>
<sequence>MRLWLAWLCCYTLFLWALRRRMWSGPARYLRSPLSRSLYANVMGSHGQPAPGARESHQVRRPWILALCSFTNFVSFA</sequence>
<organism evidence="2 3">
    <name type="scientific">Anser brachyrhynchus</name>
    <name type="common">Pink-footed goose</name>
    <dbReference type="NCBI Taxonomy" id="132585"/>
    <lineage>
        <taxon>Eukaryota</taxon>
        <taxon>Metazoa</taxon>
        <taxon>Chordata</taxon>
        <taxon>Craniata</taxon>
        <taxon>Vertebrata</taxon>
        <taxon>Euteleostomi</taxon>
        <taxon>Archelosauria</taxon>
        <taxon>Archosauria</taxon>
        <taxon>Dinosauria</taxon>
        <taxon>Saurischia</taxon>
        <taxon>Theropoda</taxon>
        <taxon>Coelurosauria</taxon>
        <taxon>Aves</taxon>
        <taxon>Neognathae</taxon>
        <taxon>Galloanserae</taxon>
        <taxon>Anseriformes</taxon>
        <taxon>Anatidae</taxon>
        <taxon>Anserinae</taxon>
        <taxon>Anser</taxon>
    </lineage>
</organism>
<name>A0A8B9BP83_9AVES</name>
<keyword evidence="1" id="KW-0732">Signal</keyword>
<evidence type="ECO:0000313" key="2">
    <source>
        <dbReference type="Ensembl" id="ENSABRP00000007234.1"/>
    </source>
</evidence>
<dbReference type="GeneTree" id="ENSGT00960000192932"/>
<evidence type="ECO:0000313" key="3">
    <source>
        <dbReference type="Proteomes" id="UP000694426"/>
    </source>
</evidence>
<dbReference type="Ensembl" id="ENSABRT00000010447.1">
    <property type="protein sequence ID" value="ENSABRP00000007234.1"/>
    <property type="gene ID" value="ENSABRG00000006671.1"/>
</dbReference>
<feature type="signal peptide" evidence="1">
    <location>
        <begin position="1"/>
        <end position="17"/>
    </location>
</feature>
<feature type="chain" id="PRO_5034213390" evidence="1">
    <location>
        <begin position="18"/>
        <end position="77"/>
    </location>
</feature>
<dbReference type="Proteomes" id="UP000694426">
    <property type="component" value="Unplaced"/>
</dbReference>